<organism evidence="2">
    <name type="scientific">uncultured Avibacterium sp</name>
    <dbReference type="NCBI Taxonomy" id="1936169"/>
    <lineage>
        <taxon>Bacteria</taxon>
        <taxon>Pseudomonadati</taxon>
        <taxon>Pseudomonadota</taxon>
        <taxon>Gammaproteobacteria</taxon>
        <taxon>Pasteurellales</taxon>
        <taxon>Pasteurellaceae</taxon>
        <taxon>Avibacterium</taxon>
        <taxon>environmental samples</taxon>
    </lineage>
</organism>
<sequence>MANMKLSLQLKAQDYASRVMDKLRSNINKANKDIENQAVRSGQKQQETVKRTAQITEQSYRQAQQAARAVSSARQSLGVRSENAIQREINQTIAAYQRLKASGTASSREIARAAVAAKQKIAQLNAEMGKVPTGQRIGNFVGGMASLGAGAIAGGMVMAAPMKKQMSYDRALAMVANTAFSDRDVSGRIAGKEELHKAVKKAVETGGGTKEEALGALDTMLASGAVKAETAMNLLPTLQKAAVATGADTNDLAKIAISAMQQFGISEDQIGLVLDKAVAAGQVGNFELSDMARWLPQQMAAAKSAGLSGMQGFESLLVANQQARVTAGTSDEAGNNLVNLLAKITAKETNERFKKLEIKGKDGKTHGIDFVKSMENEKKQGKDSLQAFMNIMDQVIGEDENYKVIQKKLKTAKKEDQAKLLNEMTNLVEGTAIGQIISDRQALMALLGLRNNVQLGKEVQEQLNKADGAVETSHAVVKDTNSYKVDDAKNSLEFAQMEGVKGFNDALGDMATKVAEYAKAYPELTTVMTTAGTVITALSTAAVAASGALMLLGRRGGRGGFGAGDALDISTSVGGKGGKGGFRSLRGFKGWGPLLAFEALRIAGDNYTTQAEIKEEQAEAKTAQQKAAEQQFYQTAYPSSQSKYQWTPMMTQSPPSVWSKANGAYAIAEQKQKQEIAEIRLERGSLTQAQYDDRINQREAKIATFAQPVNGVKSDVRSNQWLENRLAQRGHYTNTVMQEEINSDTGLLKLEPVLNNLANYQADFDRFGQTLSDGLKQAIESQNFVIQNQIKVELDGRIVAEQTSERQYQELKRG</sequence>
<dbReference type="InterPro" id="IPR010090">
    <property type="entry name" value="Phage_tape_meas"/>
</dbReference>
<dbReference type="EMBL" id="CAAHDN010000018">
    <property type="protein sequence ID" value="VGM96243.1"/>
    <property type="molecule type" value="Genomic_DNA"/>
</dbReference>
<accession>A0A486XGB9</accession>
<reference evidence="2" key="1">
    <citation type="submission" date="2019-03" db="EMBL/GenBank/DDBJ databases">
        <authorList>
            <consortium name="Pathogen Informatics"/>
        </authorList>
    </citation>
    <scope>NUCLEOTIDE SEQUENCE</scope>
    <source>
        <strain evidence="2">Unknown</strain>
    </source>
</reference>
<dbReference type="Pfam" id="PF10145">
    <property type="entry name" value="PhageMin_Tail"/>
    <property type="match status" value="1"/>
</dbReference>
<gene>
    <name evidence="2" type="ORF">NCTC4101_01658</name>
</gene>
<evidence type="ECO:0000259" key="1">
    <source>
        <dbReference type="Pfam" id="PF10145"/>
    </source>
</evidence>
<feature type="domain" description="Phage tail tape measure protein" evidence="1">
    <location>
        <begin position="207"/>
        <end position="424"/>
    </location>
</feature>
<protein>
    <submittedName>
        <fullName evidence="2">ATPase involved in DNA repair</fullName>
    </submittedName>
</protein>
<evidence type="ECO:0000313" key="2">
    <source>
        <dbReference type="EMBL" id="VGM96243.1"/>
    </source>
</evidence>
<name>A0A486XGB9_9PAST</name>
<proteinExistence type="predicted"/>
<dbReference type="AlphaFoldDB" id="A0A486XGB9"/>